<dbReference type="GO" id="GO:0035721">
    <property type="term" value="P:intraciliary retrograde transport"/>
    <property type="evidence" value="ECO:0007669"/>
    <property type="project" value="InterPro"/>
</dbReference>
<dbReference type="PANTHER" id="PTHR14920:SF0">
    <property type="entry name" value="WD REPEAT DOMAIN 19"/>
    <property type="match status" value="1"/>
</dbReference>
<dbReference type="PANTHER" id="PTHR14920">
    <property type="entry name" value="OSMOTIC AVOIDANCE ABNORMAL PROTEIN 1/WD REPEAT MEMBRANE PROTEIN"/>
    <property type="match status" value="1"/>
</dbReference>
<dbReference type="GO" id="GO:0060271">
    <property type="term" value="P:cilium assembly"/>
    <property type="evidence" value="ECO:0007669"/>
    <property type="project" value="TreeGrafter"/>
</dbReference>
<name>A0A0H5QQM7_9EUKA</name>
<accession>A0A0H5QQM7</accession>
<dbReference type="GO" id="GO:0030991">
    <property type="term" value="C:intraciliary transport particle A"/>
    <property type="evidence" value="ECO:0007669"/>
    <property type="project" value="TreeGrafter"/>
</dbReference>
<protein>
    <recommendedName>
        <fullName evidence="1">WDR19 WD40 repeat domain-containing protein</fullName>
    </recommendedName>
</protein>
<reference evidence="2" key="1">
    <citation type="submission" date="2015-04" db="EMBL/GenBank/DDBJ databases">
        <title>The genome sequence of the plant pathogenic Rhizarian Plasmodiophora brassicae reveals insights in its biotrophic life cycle and the origin of chitin synthesis.</title>
        <authorList>
            <person name="Schwelm A."/>
            <person name="Fogelqvist J."/>
            <person name="Knaust A."/>
            <person name="Julke S."/>
            <person name="Lilja T."/>
            <person name="Dhandapani V."/>
            <person name="Bonilla-Rosso G."/>
            <person name="Karlsson M."/>
            <person name="Shevchenko A."/>
            <person name="Choi S.R."/>
            <person name="Kim H.G."/>
            <person name="Park J.Y."/>
            <person name="Lim Y.P."/>
            <person name="Ludwig-Muller J."/>
            <person name="Dixelius C."/>
        </authorList>
    </citation>
    <scope>NUCLEOTIDE SEQUENCE</scope>
    <source>
        <tissue evidence="2">Potato root galls</tissue>
    </source>
</reference>
<dbReference type="InterPro" id="IPR039468">
    <property type="entry name" value="WDR19_WD40_rpt"/>
</dbReference>
<proteinExistence type="predicted"/>
<dbReference type="InterPro" id="IPR040379">
    <property type="entry name" value="WDR19/dyf-2"/>
</dbReference>
<feature type="non-terminal residue" evidence="2">
    <location>
        <position position="1"/>
    </location>
</feature>
<evidence type="ECO:0000313" key="2">
    <source>
        <dbReference type="EMBL" id="CRZ04333.1"/>
    </source>
</evidence>
<dbReference type="AlphaFoldDB" id="A0A0H5QQM7"/>
<feature type="non-terminal residue" evidence="2">
    <location>
        <position position="110"/>
    </location>
</feature>
<evidence type="ECO:0000259" key="1">
    <source>
        <dbReference type="Pfam" id="PF15911"/>
    </source>
</evidence>
<sequence length="110" mass="12362">SLRELTHLISEQGTERNRKTLALEIEPSFLAIGEIHIAVGMNNRAWIYRIEDHELVRQIDFVGSVKTILLNSTHCAVLTTNGQIQFMRMVQENAVDSSRVLPEGGDTLCT</sequence>
<organism evidence="2">
    <name type="scientific">Spongospora subterranea</name>
    <dbReference type="NCBI Taxonomy" id="70186"/>
    <lineage>
        <taxon>Eukaryota</taxon>
        <taxon>Sar</taxon>
        <taxon>Rhizaria</taxon>
        <taxon>Endomyxa</taxon>
        <taxon>Phytomyxea</taxon>
        <taxon>Plasmodiophorida</taxon>
        <taxon>Plasmodiophoridae</taxon>
        <taxon>Spongospora</taxon>
    </lineage>
</organism>
<dbReference type="GO" id="GO:0005929">
    <property type="term" value="C:cilium"/>
    <property type="evidence" value="ECO:0007669"/>
    <property type="project" value="TreeGrafter"/>
</dbReference>
<feature type="domain" description="WDR19 WD40 repeat" evidence="1">
    <location>
        <begin position="1"/>
        <end position="102"/>
    </location>
</feature>
<dbReference type="EMBL" id="HACM01003891">
    <property type="protein sequence ID" value="CRZ04333.1"/>
    <property type="molecule type" value="Transcribed_RNA"/>
</dbReference>
<dbReference type="Pfam" id="PF15911">
    <property type="entry name" value="Beta-prop_WDR19_2nd"/>
    <property type="match status" value="1"/>
</dbReference>